<dbReference type="SUPFAM" id="SSF51366">
    <property type="entry name" value="Ribulose-phoshate binding barrel"/>
    <property type="match status" value="1"/>
</dbReference>
<keyword evidence="2" id="KW-1185">Reference proteome</keyword>
<dbReference type="InterPro" id="IPR013785">
    <property type="entry name" value="Aldolase_TIM"/>
</dbReference>
<organism evidence="1 2">
    <name type="scientific">Shiella aurantiaca</name>
    <dbReference type="NCBI Taxonomy" id="3058365"/>
    <lineage>
        <taxon>Bacteria</taxon>
        <taxon>Pseudomonadati</taxon>
        <taxon>Bacteroidota</taxon>
        <taxon>Cytophagia</taxon>
        <taxon>Cytophagales</taxon>
        <taxon>Shiellaceae</taxon>
        <taxon>Shiella</taxon>
    </lineage>
</organism>
<dbReference type="RefSeq" id="WP_320002580.1">
    <property type="nucleotide sequence ID" value="NZ_JAUHJS010000001.1"/>
</dbReference>
<sequence length="190" mass="20794">MALRIPVLLAEVKNLSDARYGAGMGVEMMSFTFERSQASQIELALFKDIVGWIAGVKLVGDFGNEALPYVEEMLAEIPFDYVITENTAVAEALVQNGKAVIWKTTTPENLFPAAAYQWLDIPSLPVAEVPSSAQNILFGGQISTENLAEIEQHSVIKGLVLKGSEEIRPGYKDYDQLADILEALEVDAPY</sequence>
<dbReference type="EMBL" id="JAUHJS010000001">
    <property type="protein sequence ID" value="MDN4164053.1"/>
    <property type="molecule type" value="Genomic_DNA"/>
</dbReference>
<protein>
    <recommendedName>
        <fullName evidence="3">Phosphoribosylanthranilate isomerase</fullName>
    </recommendedName>
</protein>
<evidence type="ECO:0000313" key="1">
    <source>
        <dbReference type="EMBL" id="MDN4164053.1"/>
    </source>
</evidence>
<name>A0ABT8F0T7_9BACT</name>
<dbReference type="Gene3D" id="3.20.20.70">
    <property type="entry name" value="Aldolase class I"/>
    <property type="match status" value="1"/>
</dbReference>
<dbReference type="Proteomes" id="UP001168552">
    <property type="component" value="Unassembled WGS sequence"/>
</dbReference>
<gene>
    <name evidence="1" type="ORF">QWY31_01000</name>
</gene>
<dbReference type="InterPro" id="IPR011060">
    <property type="entry name" value="RibuloseP-bd_barrel"/>
</dbReference>
<reference evidence="1" key="1">
    <citation type="submission" date="2023-06" db="EMBL/GenBank/DDBJ databases">
        <title>Cytophagales bacterium Strain LB-30, isolated from soil.</title>
        <authorList>
            <person name="Liu B."/>
        </authorList>
    </citation>
    <scope>NUCLEOTIDE SEQUENCE</scope>
    <source>
        <strain evidence="1">LB-30</strain>
    </source>
</reference>
<accession>A0ABT8F0T7</accession>
<comment type="caution">
    <text evidence="1">The sequence shown here is derived from an EMBL/GenBank/DDBJ whole genome shotgun (WGS) entry which is preliminary data.</text>
</comment>
<evidence type="ECO:0000313" key="2">
    <source>
        <dbReference type="Proteomes" id="UP001168552"/>
    </source>
</evidence>
<evidence type="ECO:0008006" key="3">
    <source>
        <dbReference type="Google" id="ProtNLM"/>
    </source>
</evidence>
<proteinExistence type="predicted"/>